<dbReference type="AlphaFoldDB" id="A0AAQ1P042"/>
<sequence length="49" mass="6065">MLSEYLQINVYKYVYISYIRVFEKFHNEISKNDLRVRFNVKKTDGELIF</sequence>
<accession>A0AAQ1P042</accession>
<evidence type="ECO:0000313" key="2">
    <source>
        <dbReference type="Proteomes" id="UP000234460"/>
    </source>
</evidence>
<organism evidence="1 2">
    <name type="scientific">Leptospira interrogans serovar Manilae</name>
    <dbReference type="NCBI Taxonomy" id="214675"/>
    <lineage>
        <taxon>Bacteria</taxon>
        <taxon>Pseudomonadati</taxon>
        <taxon>Spirochaetota</taxon>
        <taxon>Spirochaetia</taxon>
        <taxon>Leptospirales</taxon>
        <taxon>Leptospiraceae</taxon>
        <taxon>Leptospira</taxon>
    </lineage>
</organism>
<comment type="caution">
    <text evidence="1">The sequence shown here is derived from an EMBL/GenBank/DDBJ whole genome shotgun (WGS) entry which is preliminary data.</text>
</comment>
<gene>
    <name evidence="1" type="ORF">LMANV2_470069</name>
</gene>
<dbReference type="Proteomes" id="UP000234460">
    <property type="component" value="Chromosome LMANV2"/>
</dbReference>
<reference evidence="1 2" key="1">
    <citation type="submission" date="2017-11" db="EMBL/GenBank/DDBJ databases">
        <authorList>
            <person name="Lechat P."/>
        </authorList>
    </citation>
    <scope>NUCLEOTIDE SEQUENCE [LARGE SCALE GENOMIC DNA]</scope>
    <source>
        <strain evidence="1">L495</strain>
    </source>
</reference>
<name>A0AAQ1P042_LEPIR</name>
<proteinExistence type="predicted"/>
<protein>
    <submittedName>
        <fullName evidence="1">Uncharacterized protein</fullName>
    </submittedName>
</protein>
<evidence type="ECO:0000313" key="1">
    <source>
        <dbReference type="EMBL" id="SOR62461.1"/>
    </source>
</evidence>
<dbReference type="EMBL" id="OEJX01000042">
    <property type="protein sequence ID" value="SOR62461.1"/>
    <property type="molecule type" value="Genomic_DNA"/>
</dbReference>